<proteinExistence type="predicted"/>
<evidence type="ECO:0000313" key="1">
    <source>
        <dbReference type="EMBL" id="TRZ22786.1"/>
    </source>
</evidence>
<dbReference type="OrthoDB" id="9220997at2759"/>
<name>A0A8K1LR16_9PASS</name>
<sequence>MQHLRCCLTSTEYRGEIVALVLLAALFLIQARMPLAFLTTWTHTASCSAADQHSQVLFCWTVFQPLFSKPVVLLGGVVTQVQDSALCLIEPPAVFLSPLTEPIQIPLQSLSTLKQINTPTQFSVICKFTEGAIDPNVQVIDKDVKRTNLKTEPWGASLATSCQMDLASFTTTLLAWPCNQFFTH</sequence>
<dbReference type="EMBL" id="SWJQ01000088">
    <property type="protein sequence ID" value="TRZ22786.1"/>
    <property type="molecule type" value="Genomic_DNA"/>
</dbReference>
<comment type="caution">
    <text evidence="1">The sequence shown here is derived from an EMBL/GenBank/DDBJ whole genome shotgun (WGS) entry which is preliminary data.</text>
</comment>
<organism evidence="1 2">
    <name type="scientific">Zosterops borbonicus</name>
    <dbReference type="NCBI Taxonomy" id="364589"/>
    <lineage>
        <taxon>Eukaryota</taxon>
        <taxon>Metazoa</taxon>
        <taxon>Chordata</taxon>
        <taxon>Craniata</taxon>
        <taxon>Vertebrata</taxon>
        <taxon>Euteleostomi</taxon>
        <taxon>Archelosauria</taxon>
        <taxon>Archosauria</taxon>
        <taxon>Dinosauria</taxon>
        <taxon>Saurischia</taxon>
        <taxon>Theropoda</taxon>
        <taxon>Coelurosauria</taxon>
        <taxon>Aves</taxon>
        <taxon>Neognathae</taxon>
        <taxon>Neoaves</taxon>
        <taxon>Telluraves</taxon>
        <taxon>Australaves</taxon>
        <taxon>Passeriformes</taxon>
        <taxon>Sylvioidea</taxon>
        <taxon>Zosteropidae</taxon>
        <taxon>Zosterops</taxon>
    </lineage>
</organism>
<accession>A0A8K1LR16</accession>
<keyword evidence="2" id="KW-1185">Reference proteome</keyword>
<evidence type="ECO:0000313" key="2">
    <source>
        <dbReference type="Proteomes" id="UP000796761"/>
    </source>
</evidence>
<reference evidence="1" key="1">
    <citation type="submission" date="2019-04" db="EMBL/GenBank/DDBJ databases">
        <title>Genome assembly of Zosterops borbonicus 15179.</title>
        <authorList>
            <person name="Leroy T."/>
            <person name="Anselmetti Y."/>
            <person name="Tilak M.-K."/>
            <person name="Nabholz B."/>
        </authorList>
    </citation>
    <scope>NUCLEOTIDE SEQUENCE</scope>
    <source>
        <strain evidence="1">HGM_15179</strain>
        <tissue evidence="1">Muscle</tissue>
    </source>
</reference>
<gene>
    <name evidence="1" type="ORF">HGM15179_004302</name>
</gene>
<protein>
    <submittedName>
        <fullName evidence="1">Uncharacterized protein</fullName>
    </submittedName>
</protein>
<dbReference type="Proteomes" id="UP000796761">
    <property type="component" value="Unassembled WGS sequence"/>
</dbReference>
<dbReference type="AlphaFoldDB" id="A0A8K1LR16"/>